<evidence type="ECO:0000313" key="9">
    <source>
        <dbReference type="EMBL" id="KAI5622143.1"/>
    </source>
</evidence>
<protein>
    <submittedName>
        <fullName evidence="9">AT-rich interactive domain-containing protein 5A</fullName>
    </submittedName>
</protein>
<evidence type="ECO:0000256" key="5">
    <source>
        <dbReference type="ARBA" id="ARBA00023163"/>
    </source>
</evidence>
<dbReference type="PROSITE" id="PS51011">
    <property type="entry name" value="ARID"/>
    <property type="match status" value="1"/>
</dbReference>
<name>A0AAD5ASS7_SILAS</name>
<dbReference type="SMART" id="SM01014">
    <property type="entry name" value="ARID"/>
    <property type="match status" value="1"/>
</dbReference>
<dbReference type="SUPFAM" id="SSF46774">
    <property type="entry name" value="ARID-like"/>
    <property type="match status" value="1"/>
</dbReference>
<keyword evidence="3" id="KW-0238">DNA-binding</keyword>
<keyword evidence="2" id="KW-0805">Transcription regulation</keyword>
<feature type="region of interest" description="Disordered" evidence="7">
    <location>
        <begin position="342"/>
        <end position="426"/>
    </location>
</feature>
<evidence type="ECO:0000256" key="4">
    <source>
        <dbReference type="ARBA" id="ARBA00023159"/>
    </source>
</evidence>
<gene>
    <name evidence="9" type="ORF">C0J50_18527</name>
</gene>
<dbReference type="InterPro" id="IPR036431">
    <property type="entry name" value="ARID_dom_sf"/>
</dbReference>
<dbReference type="PANTHER" id="PTHR13964">
    <property type="entry name" value="RBP-RELATED"/>
    <property type="match status" value="1"/>
</dbReference>
<dbReference type="SMART" id="SM00501">
    <property type="entry name" value="BRIGHT"/>
    <property type="match status" value="1"/>
</dbReference>
<keyword evidence="5" id="KW-0804">Transcription</keyword>
<dbReference type="AlphaFoldDB" id="A0AAD5ASS7"/>
<dbReference type="EMBL" id="MU551627">
    <property type="protein sequence ID" value="KAI5622143.1"/>
    <property type="molecule type" value="Genomic_DNA"/>
</dbReference>
<evidence type="ECO:0000256" key="3">
    <source>
        <dbReference type="ARBA" id="ARBA00023125"/>
    </source>
</evidence>
<dbReference type="PANTHER" id="PTHR13964:SF25">
    <property type="entry name" value="AT-RICH INTERACTIVE DOMAIN-CONTAINING PROTEIN 5A"/>
    <property type="match status" value="1"/>
</dbReference>
<evidence type="ECO:0000256" key="6">
    <source>
        <dbReference type="ARBA" id="ARBA00023242"/>
    </source>
</evidence>
<dbReference type="InterPro" id="IPR001606">
    <property type="entry name" value="ARID_dom"/>
</dbReference>
<dbReference type="FunFam" id="1.10.150.60:FF:000004">
    <property type="entry name" value="AT-rich interactive domain-containing protein 5B"/>
    <property type="match status" value="1"/>
</dbReference>
<dbReference type="GO" id="GO:0005634">
    <property type="term" value="C:nucleus"/>
    <property type="evidence" value="ECO:0007669"/>
    <property type="project" value="UniProtKB-SubCell"/>
</dbReference>
<feature type="compositionally biased region" description="Basic and acidic residues" evidence="7">
    <location>
        <begin position="248"/>
        <end position="258"/>
    </location>
</feature>
<dbReference type="Gene3D" id="1.10.150.60">
    <property type="entry name" value="ARID DNA-binding domain"/>
    <property type="match status" value="1"/>
</dbReference>
<evidence type="ECO:0000256" key="7">
    <source>
        <dbReference type="SAM" id="MobiDB-lite"/>
    </source>
</evidence>
<keyword evidence="10" id="KW-1185">Reference proteome</keyword>
<comment type="subcellular location">
    <subcellularLocation>
        <location evidence="1">Nucleus</location>
    </subcellularLocation>
</comment>
<evidence type="ECO:0000259" key="8">
    <source>
        <dbReference type="PROSITE" id="PS51011"/>
    </source>
</evidence>
<feature type="compositionally biased region" description="Basic and acidic residues" evidence="7">
    <location>
        <begin position="272"/>
        <end position="281"/>
    </location>
</feature>
<dbReference type="InterPro" id="IPR051232">
    <property type="entry name" value="ARID/SWI1_ChromRemod"/>
</dbReference>
<dbReference type="GO" id="GO:0000976">
    <property type="term" value="F:transcription cis-regulatory region binding"/>
    <property type="evidence" value="ECO:0007669"/>
    <property type="project" value="TreeGrafter"/>
</dbReference>
<dbReference type="Proteomes" id="UP001205998">
    <property type="component" value="Unassembled WGS sequence"/>
</dbReference>
<feature type="compositionally biased region" description="Low complexity" evidence="7">
    <location>
        <begin position="377"/>
        <end position="397"/>
    </location>
</feature>
<dbReference type="CDD" id="cd16869">
    <property type="entry name" value="ARID_ARID5"/>
    <property type="match status" value="1"/>
</dbReference>
<proteinExistence type="predicted"/>
<accession>A0AAD5ASS7</accession>
<sequence length="653" mass="73373">MLDIIQAGLEKQNEKEKQELSIKLCDPHQGAITSGVKTADVFLSCRLVTRYARGRDTGWKSEEGKYIKCISVCTEMMDHMLDMIFLEPRGEPSGEEEHIDVCEDERTEQKNPVNQFNREMTSSELTNGSAEEVKPGQSESEERAFVANLKQFMIDRGTPIERIPHLGFKQIDLWKIYKAVEILGGYESVTTRRLWKNVYDELGGSPGSTSAATCTRRHYERLVLPYERHRRGEEDKPLPPSKPRKPYKRSEDGKGKSESKKRRRADGDDPEEILRGGHPCERGVCSHSGHSWPVEHSDSDQISPQDMCLREKPLLQPLVPALVISPLEKKKRMAQASLNVVPSTGLEDGSEPERPSVIHLSHSSTPSGRVSHASDGSPLPLSSPSSSRSPSPFSVSSEDCVAVPTQKATAPETEKQKPARFGPLPESGVRVCQPLPLAHNQCHKDMSFLSLPRLGYQNFLNVTSIHPDKTQRHPGLRNPIHSSLGSARWVPTDSSFTKVIPRSCDPWRPISLQPLYKPQTPNSKRPNSTEAYVKKTQSPLRFLDRKDKSKMVVPKPVPTQQYLVNQTGLPTLPYLFSGFETQRPEMMEQMKALPVPPVMIPAHLNISSSQTHPTHHLQIPFHRPYDATLRPYPFSVPVWHTPTGYSMATLQPY</sequence>
<dbReference type="Pfam" id="PF01388">
    <property type="entry name" value="ARID"/>
    <property type="match status" value="1"/>
</dbReference>
<evidence type="ECO:0000256" key="1">
    <source>
        <dbReference type="ARBA" id="ARBA00004123"/>
    </source>
</evidence>
<feature type="compositionally biased region" description="Basic and acidic residues" evidence="7">
    <location>
        <begin position="226"/>
        <end position="237"/>
    </location>
</feature>
<keyword evidence="4" id="KW-0010">Activator</keyword>
<evidence type="ECO:0000256" key="2">
    <source>
        <dbReference type="ARBA" id="ARBA00023015"/>
    </source>
</evidence>
<dbReference type="GO" id="GO:0006357">
    <property type="term" value="P:regulation of transcription by RNA polymerase II"/>
    <property type="evidence" value="ECO:0007669"/>
    <property type="project" value="TreeGrafter"/>
</dbReference>
<feature type="region of interest" description="Disordered" evidence="7">
    <location>
        <begin position="225"/>
        <end position="282"/>
    </location>
</feature>
<feature type="domain" description="ARID" evidence="8">
    <location>
        <begin position="139"/>
        <end position="231"/>
    </location>
</feature>
<reference evidence="9" key="1">
    <citation type="submission" date="2018-07" db="EMBL/GenBank/DDBJ databases">
        <title>Comparative genomics of catfishes provides insights into carnivory and benthic adaptation.</title>
        <authorList>
            <person name="Zhang Y."/>
            <person name="Wang D."/>
            <person name="Peng Z."/>
            <person name="Zheng S."/>
            <person name="Shao F."/>
            <person name="Tao W."/>
        </authorList>
    </citation>
    <scope>NUCLEOTIDE SEQUENCE</scope>
    <source>
        <strain evidence="9">Chongqing</strain>
    </source>
</reference>
<organism evidence="9 10">
    <name type="scientific">Silurus asotus</name>
    <name type="common">Amur catfish</name>
    <name type="synonym">Parasilurus asotus</name>
    <dbReference type="NCBI Taxonomy" id="30991"/>
    <lineage>
        <taxon>Eukaryota</taxon>
        <taxon>Metazoa</taxon>
        <taxon>Chordata</taxon>
        <taxon>Craniata</taxon>
        <taxon>Vertebrata</taxon>
        <taxon>Euteleostomi</taxon>
        <taxon>Actinopterygii</taxon>
        <taxon>Neopterygii</taxon>
        <taxon>Teleostei</taxon>
        <taxon>Ostariophysi</taxon>
        <taxon>Siluriformes</taxon>
        <taxon>Siluridae</taxon>
        <taxon>Silurus</taxon>
    </lineage>
</organism>
<evidence type="ECO:0000313" key="10">
    <source>
        <dbReference type="Proteomes" id="UP001205998"/>
    </source>
</evidence>
<keyword evidence="6" id="KW-0539">Nucleus</keyword>
<comment type="caution">
    <text evidence="9">The sequence shown here is derived from an EMBL/GenBank/DDBJ whole genome shotgun (WGS) entry which is preliminary data.</text>
</comment>